<dbReference type="Proteomes" id="UP001294412">
    <property type="component" value="Unassembled WGS sequence"/>
</dbReference>
<name>A0ABU5I645_9HYPH</name>
<organism evidence="1 2">
    <name type="scientific">Fulvimarina uroteuthidis</name>
    <dbReference type="NCBI Taxonomy" id="3098149"/>
    <lineage>
        <taxon>Bacteria</taxon>
        <taxon>Pseudomonadati</taxon>
        <taxon>Pseudomonadota</taxon>
        <taxon>Alphaproteobacteria</taxon>
        <taxon>Hyphomicrobiales</taxon>
        <taxon>Aurantimonadaceae</taxon>
        <taxon>Fulvimarina</taxon>
    </lineage>
</organism>
<reference evidence="1 2" key="1">
    <citation type="submission" date="2023-12" db="EMBL/GenBank/DDBJ databases">
        <title>Description of Novel Strain Fulvimarina sp. 2208YS6-2-32 isolated from Uroteuthis (Photololigo) edulis.</title>
        <authorList>
            <person name="Park J.-S."/>
        </authorList>
    </citation>
    <scope>NUCLEOTIDE SEQUENCE [LARGE SCALE GENOMIC DNA]</scope>
    <source>
        <strain evidence="1 2">2208YS6-2-32</strain>
    </source>
</reference>
<protein>
    <recommendedName>
        <fullName evidence="3">Outer membrane immunogenic protein</fullName>
    </recommendedName>
</protein>
<accession>A0ABU5I645</accession>
<dbReference type="PANTHER" id="PTHR34001">
    <property type="entry name" value="BLL7405 PROTEIN"/>
    <property type="match status" value="1"/>
</dbReference>
<dbReference type="InterPro" id="IPR051692">
    <property type="entry name" value="OMP-like"/>
</dbReference>
<evidence type="ECO:0000313" key="1">
    <source>
        <dbReference type="EMBL" id="MDY8110863.1"/>
    </source>
</evidence>
<sequence>MMSTSIGASAADLVIPERSPSEPIAIVKPKGTWSGLYIGGQGGAVFGRDGPDVLFGPTPLSATTVYGTGNPKAAFGGGARIGYDYRIGDVVLGALTDISLMSGSTDRGLLISTRN</sequence>
<evidence type="ECO:0000313" key="2">
    <source>
        <dbReference type="Proteomes" id="UP001294412"/>
    </source>
</evidence>
<comment type="caution">
    <text evidence="1">The sequence shown here is derived from an EMBL/GenBank/DDBJ whole genome shotgun (WGS) entry which is preliminary data.</text>
</comment>
<gene>
    <name evidence="1" type="ORF">U0C82_17120</name>
</gene>
<dbReference type="RefSeq" id="WP_322188820.1">
    <property type="nucleotide sequence ID" value="NZ_JAXLPB010000007.1"/>
</dbReference>
<proteinExistence type="predicted"/>
<evidence type="ECO:0008006" key="3">
    <source>
        <dbReference type="Google" id="ProtNLM"/>
    </source>
</evidence>
<dbReference type="EMBL" id="JAXLPB010000007">
    <property type="protein sequence ID" value="MDY8110863.1"/>
    <property type="molecule type" value="Genomic_DNA"/>
</dbReference>
<keyword evidence="2" id="KW-1185">Reference proteome</keyword>
<dbReference type="PANTHER" id="PTHR34001:SF3">
    <property type="entry name" value="BLL7405 PROTEIN"/>
    <property type="match status" value="1"/>
</dbReference>